<keyword evidence="2" id="KW-1185">Reference proteome</keyword>
<gene>
    <name evidence="1" type="ORF">SNE33_02860</name>
</gene>
<evidence type="ECO:0000313" key="2">
    <source>
        <dbReference type="Proteomes" id="UP001334501"/>
    </source>
</evidence>
<sequence>MIAFDYAAAKFIQSDDGQWRLDRNWTAHPATQLEVEALFAHTVRQNRMLAAPVSSVTAGELVVADGHDTSATANITHYLSAVGHIAGSVPAGVVE</sequence>
<accession>A0ABU7YMT7</accession>
<dbReference type="RefSeq" id="WP_412699155.1">
    <property type="nucleotide sequence ID" value="NZ_JAXGFO010000008.1"/>
</dbReference>
<dbReference type="Proteomes" id="UP001334501">
    <property type="component" value="Unassembled WGS sequence"/>
</dbReference>
<name>A0ABU7YMT7_9GAMM</name>
<evidence type="ECO:0000313" key="1">
    <source>
        <dbReference type="EMBL" id="MEG3156839.1"/>
    </source>
</evidence>
<reference evidence="1 2" key="1">
    <citation type="journal article" date="2017" name="Curr. Microbiol.">
        <title>Lysobacter zhanggongensis sp. nov. Isolated from a Pit Mud.</title>
        <authorList>
            <person name="Zhang X.F."/>
            <person name="Wang H.H."/>
            <person name="Sun X.Y."/>
            <person name="Pan C.M."/>
        </authorList>
    </citation>
    <scope>NUCLEOTIDE SEQUENCE [LARGE SCALE GENOMIC DNA]</scope>
    <source>
        <strain evidence="1 2">ZGLJ7-1</strain>
    </source>
</reference>
<proteinExistence type="predicted"/>
<organism evidence="1 2">
    <name type="scientific">Lysobacter zhanggongensis</name>
    <dbReference type="NCBI Taxonomy" id="1774951"/>
    <lineage>
        <taxon>Bacteria</taxon>
        <taxon>Pseudomonadati</taxon>
        <taxon>Pseudomonadota</taxon>
        <taxon>Gammaproteobacteria</taxon>
        <taxon>Lysobacterales</taxon>
        <taxon>Lysobacteraceae</taxon>
        <taxon>Lysobacter</taxon>
    </lineage>
</organism>
<protein>
    <submittedName>
        <fullName evidence="1">Uncharacterized protein</fullName>
    </submittedName>
</protein>
<comment type="caution">
    <text evidence="1">The sequence shown here is derived from an EMBL/GenBank/DDBJ whole genome shotgun (WGS) entry which is preliminary data.</text>
</comment>
<dbReference type="EMBL" id="JAXGFO010000008">
    <property type="protein sequence ID" value="MEG3156839.1"/>
    <property type="molecule type" value="Genomic_DNA"/>
</dbReference>